<protein>
    <recommendedName>
        <fullName evidence="4">Secreted protein</fullName>
    </recommendedName>
</protein>
<keyword evidence="3" id="KW-1185">Reference proteome</keyword>
<dbReference type="AlphaFoldDB" id="A0A9N9S2P3"/>
<evidence type="ECO:0000313" key="2">
    <source>
        <dbReference type="EMBL" id="CAG9807512.1"/>
    </source>
</evidence>
<feature type="chain" id="PRO_5040333230" description="Secreted protein" evidence="1">
    <location>
        <begin position="19"/>
        <end position="518"/>
    </location>
</feature>
<organism evidence="2 3">
    <name type="scientific">Chironomus riparius</name>
    <dbReference type="NCBI Taxonomy" id="315576"/>
    <lineage>
        <taxon>Eukaryota</taxon>
        <taxon>Metazoa</taxon>
        <taxon>Ecdysozoa</taxon>
        <taxon>Arthropoda</taxon>
        <taxon>Hexapoda</taxon>
        <taxon>Insecta</taxon>
        <taxon>Pterygota</taxon>
        <taxon>Neoptera</taxon>
        <taxon>Endopterygota</taxon>
        <taxon>Diptera</taxon>
        <taxon>Nematocera</taxon>
        <taxon>Chironomoidea</taxon>
        <taxon>Chironomidae</taxon>
        <taxon>Chironominae</taxon>
        <taxon>Chironomus</taxon>
    </lineage>
</organism>
<evidence type="ECO:0000313" key="3">
    <source>
        <dbReference type="Proteomes" id="UP001153620"/>
    </source>
</evidence>
<dbReference type="EMBL" id="OU895879">
    <property type="protein sequence ID" value="CAG9807512.1"/>
    <property type="molecule type" value="Genomic_DNA"/>
</dbReference>
<accession>A0A9N9S2P3</accession>
<dbReference type="Proteomes" id="UP001153620">
    <property type="component" value="Chromosome 3"/>
</dbReference>
<reference evidence="2" key="2">
    <citation type="submission" date="2022-10" db="EMBL/GenBank/DDBJ databases">
        <authorList>
            <consortium name="ENA_rothamsted_submissions"/>
            <consortium name="culmorum"/>
            <person name="King R."/>
        </authorList>
    </citation>
    <scope>NUCLEOTIDE SEQUENCE</scope>
</reference>
<evidence type="ECO:0008006" key="4">
    <source>
        <dbReference type="Google" id="ProtNLM"/>
    </source>
</evidence>
<proteinExistence type="predicted"/>
<evidence type="ECO:0000256" key="1">
    <source>
        <dbReference type="SAM" id="SignalP"/>
    </source>
</evidence>
<sequence>MKFLNILILFGVAGSAYSGGLSTCGQIHTDFVALLQVAESMVEDYLNYASGIVHQYPTMGSSFISYFYCTLNVTLDLMSDEISQSTGASVDYIHGILNGTIHAPFTAPLDCITTELTSFDMFVSNITGNAIPGLISQVAQSPITASTNCTETRNYVQIYYLAIQNLANEAVDISVAQAALFNTIGQLPLYINYYNALAKCQADSYANGIAELLHMDVSIINAYIADQSITVPPPLSCVAGAVTSLQNLANAAVNQFNSNVVISSPPPSCEPFFTQFRVFANIWYNYVNELVNFATNNSIHYPILTPVFVLDFICELDTLVLLVANATSQFSGVDSEVVFEIINGTSLPPFPAPLDCIANDLLAIRTQLQTMTEHVIPGLRDFVVASTSDTSNCNATYQALTPYVRILVDLVNVRGTLVGSTMTEFAAINVDNLFADSFASILTCLPELLGNYVAAALNANPNSIIPYLKGNTIAVPYPFSCVKIIINILSSMMNQALVDLSIGQGSFLTVPNVPNFRG</sequence>
<reference evidence="2" key="1">
    <citation type="submission" date="2022-01" db="EMBL/GenBank/DDBJ databases">
        <authorList>
            <person name="King R."/>
        </authorList>
    </citation>
    <scope>NUCLEOTIDE SEQUENCE</scope>
</reference>
<keyword evidence="1" id="KW-0732">Signal</keyword>
<feature type="signal peptide" evidence="1">
    <location>
        <begin position="1"/>
        <end position="18"/>
    </location>
</feature>
<name>A0A9N9S2P3_9DIPT</name>
<gene>
    <name evidence="2" type="ORF">CHIRRI_LOCUS10360</name>
</gene>